<keyword evidence="1" id="KW-1133">Transmembrane helix</keyword>
<protein>
    <submittedName>
        <fullName evidence="2">Uncharacterized protein</fullName>
    </submittedName>
</protein>
<dbReference type="AlphaFoldDB" id="A0A5B7D5M8"/>
<evidence type="ECO:0000313" key="3">
    <source>
        <dbReference type="Proteomes" id="UP000324222"/>
    </source>
</evidence>
<keyword evidence="1" id="KW-0472">Membrane</keyword>
<proteinExistence type="predicted"/>
<dbReference type="EMBL" id="VSRR010000479">
    <property type="protein sequence ID" value="MPC16113.1"/>
    <property type="molecule type" value="Genomic_DNA"/>
</dbReference>
<accession>A0A5B7D5M8</accession>
<dbReference type="Proteomes" id="UP000324222">
    <property type="component" value="Unassembled WGS sequence"/>
</dbReference>
<name>A0A5B7D5M8_PORTR</name>
<reference evidence="2 3" key="1">
    <citation type="submission" date="2019-05" db="EMBL/GenBank/DDBJ databases">
        <title>Another draft genome of Portunus trituberculatus and its Hox gene families provides insights of decapod evolution.</title>
        <authorList>
            <person name="Jeong J.-H."/>
            <person name="Song I."/>
            <person name="Kim S."/>
            <person name="Choi T."/>
            <person name="Kim D."/>
            <person name="Ryu S."/>
            <person name="Kim W."/>
        </authorList>
    </citation>
    <scope>NUCLEOTIDE SEQUENCE [LARGE SCALE GENOMIC DNA]</scope>
    <source>
        <tissue evidence="2">Muscle</tissue>
    </source>
</reference>
<feature type="transmembrane region" description="Helical" evidence="1">
    <location>
        <begin position="61"/>
        <end position="79"/>
    </location>
</feature>
<keyword evidence="3" id="KW-1185">Reference proteome</keyword>
<organism evidence="2 3">
    <name type="scientific">Portunus trituberculatus</name>
    <name type="common">Swimming crab</name>
    <name type="synonym">Neptunus trituberculatus</name>
    <dbReference type="NCBI Taxonomy" id="210409"/>
    <lineage>
        <taxon>Eukaryota</taxon>
        <taxon>Metazoa</taxon>
        <taxon>Ecdysozoa</taxon>
        <taxon>Arthropoda</taxon>
        <taxon>Crustacea</taxon>
        <taxon>Multicrustacea</taxon>
        <taxon>Malacostraca</taxon>
        <taxon>Eumalacostraca</taxon>
        <taxon>Eucarida</taxon>
        <taxon>Decapoda</taxon>
        <taxon>Pleocyemata</taxon>
        <taxon>Brachyura</taxon>
        <taxon>Eubrachyura</taxon>
        <taxon>Portunoidea</taxon>
        <taxon>Portunidae</taxon>
        <taxon>Portuninae</taxon>
        <taxon>Portunus</taxon>
    </lineage>
</organism>
<gene>
    <name evidence="2" type="ORF">E2C01_008930</name>
</gene>
<sequence>MNEQAGLSQYLSPDLLRLVTEANKEERPPAATCHRQTRLPSRFSTCLHLLPAPTTPATTDLSLLLLLFLLSVLFDNLGVQREATRTCSRFLTTDSCLTASSFR</sequence>
<comment type="caution">
    <text evidence="2">The sequence shown here is derived from an EMBL/GenBank/DDBJ whole genome shotgun (WGS) entry which is preliminary data.</text>
</comment>
<evidence type="ECO:0000313" key="2">
    <source>
        <dbReference type="EMBL" id="MPC16113.1"/>
    </source>
</evidence>
<keyword evidence="1" id="KW-0812">Transmembrane</keyword>
<evidence type="ECO:0000256" key="1">
    <source>
        <dbReference type="SAM" id="Phobius"/>
    </source>
</evidence>